<reference evidence="3 4" key="2">
    <citation type="journal article" date="2017" name="Front. Plant Sci.">
        <title>Gene Classification and Mining of Molecular Markers Useful in Red Clover (Trifolium pratense) Breeding.</title>
        <authorList>
            <person name="Istvanek J."/>
            <person name="Dluhosova J."/>
            <person name="Dluhos P."/>
            <person name="Patkova L."/>
            <person name="Nedelnik J."/>
            <person name="Repkova J."/>
        </authorList>
    </citation>
    <scope>NUCLEOTIDE SEQUENCE [LARGE SCALE GENOMIC DNA]</scope>
    <source>
        <strain evidence="4">cv. Tatra</strain>
        <tissue evidence="3">Young leaves</tissue>
    </source>
</reference>
<dbReference type="ExpressionAtlas" id="A0A2K3L329">
    <property type="expression patterns" value="baseline"/>
</dbReference>
<dbReference type="AlphaFoldDB" id="A0A2K3L329"/>
<dbReference type="InterPro" id="IPR020588">
    <property type="entry name" value="RecA_ATP-bd"/>
</dbReference>
<gene>
    <name evidence="3" type="ORF">L195_g028849</name>
</gene>
<dbReference type="GO" id="GO:0003677">
    <property type="term" value="F:DNA binding"/>
    <property type="evidence" value="ECO:0007669"/>
    <property type="project" value="InterPro"/>
</dbReference>
<evidence type="ECO:0000313" key="4">
    <source>
        <dbReference type="Proteomes" id="UP000236291"/>
    </source>
</evidence>
<protein>
    <submittedName>
        <fullName evidence="3">DNA repair protein RadA</fullName>
    </submittedName>
</protein>
<accession>A0A2K3L329</accession>
<dbReference type="InterPro" id="IPR027417">
    <property type="entry name" value="P-loop_NTPase"/>
</dbReference>
<dbReference type="Proteomes" id="UP000236291">
    <property type="component" value="Unassembled WGS sequence"/>
</dbReference>
<dbReference type="InterPro" id="IPR041166">
    <property type="entry name" value="Rubredoxin_2"/>
</dbReference>
<feature type="domain" description="RecA family profile 1" evidence="2">
    <location>
        <begin position="87"/>
        <end position="215"/>
    </location>
</feature>
<dbReference type="EMBL" id="ASHM01025313">
    <property type="protein sequence ID" value="PNX72951.1"/>
    <property type="molecule type" value="Genomic_DNA"/>
</dbReference>
<proteinExistence type="predicted"/>
<organism evidence="3 4">
    <name type="scientific">Trifolium pratense</name>
    <name type="common">Red clover</name>
    <dbReference type="NCBI Taxonomy" id="57577"/>
    <lineage>
        <taxon>Eukaryota</taxon>
        <taxon>Viridiplantae</taxon>
        <taxon>Streptophyta</taxon>
        <taxon>Embryophyta</taxon>
        <taxon>Tracheophyta</taxon>
        <taxon>Spermatophyta</taxon>
        <taxon>Magnoliopsida</taxon>
        <taxon>eudicotyledons</taxon>
        <taxon>Gunneridae</taxon>
        <taxon>Pentapetalae</taxon>
        <taxon>rosids</taxon>
        <taxon>fabids</taxon>
        <taxon>Fabales</taxon>
        <taxon>Fabaceae</taxon>
        <taxon>Papilionoideae</taxon>
        <taxon>50 kb inversion clade</taxon>
        <taxon>NPAAA clade</taxon>
        <taxon>Hologalegina</taxon>
        <taxon>IRL clade</taxon>
        <taxon>Trifolieae</taxon>
        <taxon>Trifolium</taxon>
    </lineage>
</organism>
<reference evidence="3 4" key="1">
    <citation type="journal article" date="2014" name="Am. J. Bot.">
        <title>Genome assembly and annotation for red clover (Trifolium pratense; Fabaceae).</title>
        <authorList>
            <person name="Istvanek J."/>
            <person name="Jaros M."/>
            <person name="Krenek A."/>
            <person name="Repkova J."/>
        </authorList>
    </citation>
    <scope>NUCLEOTIDE SEQUENCE [LARGE SCALE GENOMIC DNA]</scope>
    <source>
        <strain evidence="4">cv. Tatra</strain>
        <tissue evidence="3">Young leaves</tissue>
    </source>
</reference>
<evidence type="ECO:0000256" key="1">
    <source>
        <dbReference type="ARBA" id="ARBA00022723"/>
    </source>
</evidence>
<dbReference type="PRINTS" id="PR01874">
    <property type="entry name" value="DNAREPAIRADA"/>
</dbReference>
<feature type="non-terminal residue" evidence="3">
    <location>
        <position position="215"/>
    </location>
</feature>
<dbReference type="Pfam" id="PF13481">
    <property type="entry name" value="AAA_25"/>
    <property type="match status" value="1"/>
</dbReference>
<keyword evidence="1" id="KW-0479">Metal-binding</keyword>
<dbReference type="GO" id="GO:0005524">
    <property type="term" value="F:ATP binding"/>
    <property type="evidence" value="ECO:0007669"/>
    <property type="project" value="InterPro"/>
</dbReference>
<dbReference type="Gene3D" id="3.40.50.300">
    <property type="entry name" value="P-loop containing nucleotide triphosphate hydrolases"/>
    <property type="match status" value="1"/>
</dbReference>
<dbReference type="GO" id="GO:0000725">
    <property type="term" value="P:recombinational repair"/>
    <property type="evidence" value="ECO:0007669"/>
    <property type="project" value="TreeGrafter"/>
</dbReference>
<dbReference type="SUPFAM" id="SSF52540">
    <property type="entry name" value="P-loop containing nucleoside triphosphate hydrolases"/>
    <property type="match status" value="1"/>
</dbReference>
<sequence length="215" mass="22956">MGKEKVSWVCSNCGYTAGQWWGVCRSCSVSGTMKEFHEVKGSESIGKVSGFSVMEDGLRSWLPEKSGELHPIRLSEVNRGVDHLHWRIPLSGPFGNEVSRVLGGGLVPGSLTLVGGDPGVGKSTLLLQMAALIAEGDKDGEASPVVYVSGEESVEQIGNRADRLTIGSDIYLYSSTDIEDILRKVQHLSPRALVVDSVQTVYLKGITGSPGGIIQ</sequence>
<dbReference type="GO" id="GO:0046872">
    <property type="term" value="F:metal ion binding"/>
    <property type="evidence" value="ECO:0007669"/>
    <property type="project" value="UniProtKB-KW"/>
</dbReference>
<dbReference type="PROSITE" id="PS50162">
    <property type="entry name" value="RECA_2"/>
    <property type="match status" value="1"/>
</dbReference>
<dbReference type="GO" id="GO:0140664">
    <property type="term" value="F:ATP-dependent DNA damage sensor activity"/>
    <property type="evidence" value="ECO:0007669"/>
    <property type="project" value="InterPro"/>
</dbReference>
<dbReference type="PANTHER" id="PTHR32472:SF10">
    <property type="entry name" value="DNA REPAIR PROTEIN RADA-LIKE PROTEIN"/>
    <property type="match status" value="1"/>
</dbReference>
<evidence type="ECO:0000313" key="3">
    <source>
        <dbReference type="EMBL" id="PNX72951.1"/>
    </source>
</evidence>
<dbReference type="Pfam" id="PF18073">
    <property type="entry name" value="Zn_ribbon_LapB"/>
    <property type="match status" value="1"/>
</dbReference>
<comment type="caution">
    <text evidence="3">The sequence shown here is derived from an EMBL/GenBank/DDBJ whole genome shotgun (WGS) entry which is preliminary data.</text>
</comment>
<evidence type="ECO:0000259" key="2">
    <source>
        <dbReference type="PROSITE" id="PS50162"/>
    </source>
</evidence>
<dbReference type="STRING" id="57577.A0A2K3L329"/>
<dbReference type="PANTHER" id="PTHR32472">
    <property type="entry name" value="DNA REPAIR PROTEIN RADA"/>
    <property type="match status" value="1"/>
</dbReference>
<name>A0A2K3L329_TRIPR</name>